<protein>
    <submittedName>
        <fullName evidence="1">Uncharacterized protein</fullName>
    </submittedName>
</protein>
<reference evidence="1" key="1">
    <citation type="submission" date="2022-12" db="EMBL/GenBank/DDBJ databases">
        <title>Draft genome assemblies for two species of Escallonia (Escalloniales).</title>
        <authorList>
            <person name="Chanderbali A."/>
            <person name="Dervinis C."/>
            <person name="Anghel I."/>
            <person name="Soltis D."/>
            <person name="Soltis P."/>
            <person name="Zapata F."/>
        </authorList>
    </citation>
    <scope>NUCLEOTIDE SEQUENCE</scope>
    <source>
        <strain evidence="1">UCBG64.0493</strain>
        <tissue evidence="1">Leaf</tissue>
    </source>
</reference>
<dbReference type="AlphaFoldDB" id="A0AA88WYF2"/>
<gene>
    <name evidence="1" type="ORF">RJ639_034630</name>
</gene>
<comment type="caution">
    <text evidence="1">The sequence shown here is derived from an EMBL/GenBank/DDBJ whole genome shotgun (WGS) entry which is preliminary data.</text>
</comment>
<dbReference type="EMBL" id="JAVXUP010000165">
    <property type="protein sequence ID" value="KAK3035814.1"/>
    <property type="molecule type" value="Genomic_DNA"/>
</dbReference>
<dbReference type="Proteomes" id="UP001188597">
    <property type="component" value="Unassembled WGS sequence"/>
</dbReference>
<accession>A0AA88WYF2</accession>
<keyword evidence="2" id="KW-1185">Reference proteome</keyword>
<organism evidence="1 2">
    <name type="scientific">Escallonia herrerae</name>
    <dbReference type="NCBI Taxonomy" id="1293975"/>
    <lineage>
        <taxon>Eukaryota</taxon>
        <taxon>Viridiplantae</taxon>
        <taxon>Streptophyta</taxon>
        <taxon>Embryophyta</taxon>
        <taxon>Tracheophyta</taxon>
        <taxon>Spermatophyta</taxon>
        <taxon>Magnoliopsida</taxon>
        <taxon>eudicotyledons</taxon>
        <taxon>Gunneridae</taxon>
        <taxon>Pentapetalae</taxon>
        <taxon>asterids</taxon>
        <taxon>campanulids</taxon>
        <taxon>Escalloniales</taxon>
        <taxon>Escalloniaceae</taxon>
        <taxon>Escallonia</taxon>
    </lineage>
</organism>
<proteinExistence type="predicted"/>
<sequence>NWRSYNLVAPMKEGEEEEPSQSWKIKMLFDGETVFSYLSVYIARVSK</sequence>
<name>A0AA88WYF2_9ASTE</name>
<feature type="non-terminal residue" evidence="1">
    <location>
        <position position="47"/>
    </location>
</feature>
<evidence type="ECO:0000313" key="2">
    <source>
        <dbReference type="Proteomes" id="UP001188597"/>
    </source>
</evidence>
<evidence type="ECO:0000313" key="1">
    <source>
        <dbReference type="EMBL" id="KAK3035814.1"/>
    </source>
</evidence>